<proteinExistence type="predicted"/>
<feature type="compositionally biased region" description="Polar residues" evidence="1">
    <location>
        <begin position="114"/>
        <end position="123"/>
    </location>
</feature>
<feature type="transmembrane region" description="Helical" evidence="2">
    <location>
        <begin position="27"/>
        <end position="54"/>
    </location>
</feature>
<dbReference type="InParanoid" id="E4XNU7"/>
<evidence type="ECO:0000313" key="4">
    <source>
        <dbReference type="Proteomes" id="UP000001307"/>
    </source>
</evidence>
<gene>
    <name evidence="3" type="ORF">GSOID_T00016701001</name>
</gene>
<evidence type="ECO:0000256" key="2">
    <source>
        <dbReference type="SAM" id="Phobius"/>
    </source>
</evidence>
<evidence type="ECO:0000256" key="1">
    <source>
        <dbReference type="SAM" id="MobiDB-lite"/>
    </source>
</evidence>
<reference evidence="3" key="1">
    <citation type="journal article" date="2010" name="Science">
        <title>Plasticity of animal genome architecture unmasked by rapid evolution of a pelagic tunicate.</title>
        <authorList>
            <person name="Denoeud F."/>
            <person name="Henriet S."/>
            <person name="Mungpakdee S."/>
            <person name="Aury J.M."/>
            <person name="Da Silva C."/>
            <person name="Brinkmann H."/>
            <person name="Mikhaleva J."/>
            <person name="Olsen L.C."/>
            <person name="Jubin C."/>
            <person name="Canestro C."/>
            <person name="Bouquet J.M."/>
            <person name="Danks G."/>
            <person name="Poulain J."/>
            <person name="Campsteijn C."/>
            <person name="Adamski M."/>
            <person name="Cross I."/>
            <person name="Yadetie F."/>
            <person name="Muffato M."/>
            <person name="Louis A."/>
            <person name="Butcher S."/>
            <person name="Tsagkogeorga G."/>
            <person name="Konrad A."/>
            <person name="Singh S."/>
            <person name="Jensen M.F."/>
            <person name="Cong E.H."/>
            <person name="Eikeseth-Otteraa H."/>
            <person name="Noel B."/>
            <person name="Anthouard V."/>
            <person name="Porcel B.M."/>
            <person name="Kachouri-Lafond R."/>
            <person name="Nishino A."/>
            <person name="Ugolini M."/>
            <person name="Chourrout P."/>
            <person name="Nishida H."/>
            <person name="Aasland R."/>
            <person name="Huzurbazar S."/>
            <person name="Westhof E."/>
            <person name="Delsuc F."/>
            <person name="Lehrach H."/>
            <person name="Reinhardt R."/>
            <person name="Weissenbach J."/>
            <person name="Roy S.W."/>
            <person name="Artiguenave F."/>
            <person name="Postlethwait J.H."/>
            <person name="Manak J.R."/>
            <person name="Thompson E.M."/>
            <person name="Jaillon O."/>
            <person name="Du Pasquier L."/>
            <person name="Boudinot P."/>
            <person name="Liberles D.A."/>
            <person name="Volff J.N."/>
            <person name="Philippe H."/>
            <person name="Lenhard B."/>
            <person name="Roest Crollius H."/>
            <person name="Wincker P."/>
            <person name="Chourrout D."/>
        </authorList>
    </citation>
    <scope>NUCLEOTIDE SEQUENCE [LARGE SCALE GENOMIC DNA]</scope>
</reference>
<organism evidence="3">
    <name type="scientific">Oikopleura dioica</name>
    <name type="common">Tunicate</name>
    <dbReference type="NCBI Taxonomy" id="34765"/>
    <lineage>
        <taxon>Eukaryota</taxon>
        <taxon>Metazoa</taxon>
        <taxon>Chordata</taxon>
        <taxon>Tunicata</taxon>
        <taxon>Appendicularia</taxon>
        <taxon>Copelata</taxon>
        <taxon>Oikopleuridae</taxon>
        <taxon>Oikopleura</taxon>
    </lineage>
</organism>
<keyword evidence="4" id="KW-1185">Reference proteome</keyword>
<keyword evidence="2" id="KW-1133">Transmembrane helix</keyword>
<keyword evidence="2" id="KW-0812">Transmembrane</keyword>
<feature type="region of interest" description="Disordered" evidence="1">
    <location>
        <begin position="99"/>
        <end position="128"/>
    </location>
</feature>
<protein>
    <submittedName>
        <fullName evidence="3">Uncharacterized protein</fullName>
    </submittedName>
</protein>
<dbReference type="OrthoDB" id="10340390at2759"/>
<dbReference type="AlphaFoldDB" id="E4XNU7"/>
<name>E4XNU7_OIKDI</name>
<keyword evidence="2" id="KW-0472">Membrane</keyword>
<accession>E4XNU7</accession>
<sequence>MTNAPFSDFLIFFKYLEDNPDWALSQVLYGALFGLAILFIAVWTDFGFVLDFIFGLPSFFSKKKLISFTKDRPSQQLDLSEIEGDISLDTQNAITSEHANHQISSTEFDRNQSPERSASSMDSWPTPPEALCPVKQDTSFAKISRISRSINNYIPKGDAFFRASGMPVGGGRFNSVERKSFLTDNPTTRRSAFKLVKQKDPDYAELPLRMGVSSENVSEDGSTYDNSEYGIRLGTWNPQK</sequence>
<dbReference type="EMBL" id="FN653086">
    <property type="protein sequence ID" value="CBY11535.1"/>
    <property type="molecule type" value="Genomic_DNA"/>
</dbReference>
<evidence type="ECO:0000313" key="3">
    <source>
        <dbReference type="EMBL" id="CBY11535.1"/>
    </source>
</evidence>
<dbReference type="Proteomes" id="UP000001307">
    <property type="component" value="Unassembled WGS sequence"/>
</dbReference>